<gene>
    <name evidence="2" type="ORF">METZ01_LOCUS408566</name>
</gene>
<sequence length="82" mass="9656">VSESEEKKEINKALDGEMSEHETKLFRRKLKEDPKMNNEYQQLRTIEEESIKAITPIEVSEDFSTRILGKIKKESKDSKKEE</sequence>
<reference evidence="2" key="1">
    <citation type="submission" date="2018-05" db="EMBL/GenBank/DDBJ databases">
        <authorList>
            <person name="Lanie J.A."/>
            <person name="Ng W.-L."/>
            <person name="Kazmierczak K.M."/>
            <person name="Andrzejewski T.M."/>
            <person name="Davidsen T.M."/>
            <person name="Wayne K.J."/>
            <person name="Tettelin H."/>
            <person name="Glass J.I."/>
            <person name="Rusch D."/>
            <person name="Podicherti R."/>
            <person name="Tsui H.-C.T."/>
            <person name="Winkler M.E."/>
        </authorList>
    </citation>
    <scope>NUCLEOTIDE SEQUENCE</scope>
</reference>
<feature type="region of interest" description="Disordered" evidence="1">
    <location>
        <begin position="1"/>
        <end position="20"/>
    </location>
</feature>
<accession>A0A382WA83</accession>
<name>A0A382WA83_9ZZZZ</name>
<dbReference type="AlphaFoldDB" id="A0A382WA83"/>
<organism evidence="2">
    <name type="scientific">marine metagenome</name>
    <dbReference type="NCBI Taxonomy" id="408172"/>
    <lineage>
        <taxon>unclassified sequences</taxon>
        <taxon>metagenomes</taxon>
        <taxon>ecological metagenomes</taxon>
    </lineage>
</organism>
<proteinExistence type="predicted"/>
<dbReference type="EMBL" id="UINC01158263">
    <property type="protein sequence ID" value="SVD55712.1"/>
    <property type="molecule type" value="Genomic_DNA"/>
</dbReference>
<evidence type="ECO:0000256" key="1">
    <source>
        <dbReference type="SAM" id="MobiDB-lite"/>
    </source>
</evidence>
<evidence type="ECO:0000313" key="2">
    <source>
        <dbReference type="EMBL" id="SVD55712.1"/>
    </source>
</evidence>
<feature type="non-terminal residue" evidence="2">
    <location>
        <position position="1"/>
    </location>
</feature>
<protein>
    <submittedName>
        <fullName evidence="2">Uncharacterized protein</fullName>
    </submittedName>
</protein>